<dbReference type="CDD" id="cd04301">
    <property type="entry name" value="NAT_SF"/>
    <property type="match status" value="1"/>
</dbReference>
<evidence type="ECO:0000259" key="2">
    <source>
        <dbReference type="PROSITE" id="PS51729"/>
    </source>
</evidence>
<dbReference type="PROSITE" id="PS51729">
    <property type="entry name" value="GNAT_YJDJ"/>
    <property type="match status" value="1"/>
</dbReference>
<accession>A0A1M5E7Q0</accession>
<gene>
    <name evidence="3" type="ORF">SAMN02745131_03455</name>
</gene>
<name>A0A1M5E7Q0_9BACT</name>
<dbReference type="InterPro" id="IPR000182">
    <property type="entry name" value="GNAT_dom"/>
</dbReference>
<dbReference type="Gene3D" id="3.40.630.30">
    <property type="match status" value="1"/>
</dbReference>
<dbReference type="SUPFAM" id="SSF55729">
    <property type="entry name" value="Acyl-CoA N-acyltransferases (Nat)"/>
    <property type="match status" value="1"/>
</dbReference>
<keyword evidence="4" id="KW-1185">Reference proteome</keyword>
<dbReference type="PANTHER" id="PTHR31435:SF10">
    <property type="entry name" value="BSR4717 PROTEIN"/>
    <property type="match status" value="1"/>
</dbReference>
<dbReference type="RefSeq" id="WP_072836583.1">
    <property type="nucleotide sequence ID" value="NZ_FQUU01000017.1"/>
</dbReference>
<dbReference type="InterPro" id="IPR016181">
    <property type="entry name" value="Acyl_CoA_acyltransferase"/>
</dbReference>
<organism evidence="3 4">
    <name type="scientific">Flavisolibacter ginsengisoli DSM 18119</name>
    <dbReference type="NCBI Taxonomy" id="1121884"/>
    <lineage>
        <taxon>Bacteria</taxon>
        <taxon>Pseudomonadati</taxon>
        <taxon>Bacteroidota</taxon>
        <taxon>Chitinophagia</taxon>
        <taxon>Chitinophagales</taxon>
        <taxon>Chitinophagaceae</taxon>
        <taxon>Flavisolibacter</taxon>
    </lineage>
</organism>
<dbReference type="EMBL" id="FQUU01000017">
    <property type="protein sequence ID" value="SHF75210.1"/>
    <property type="molecule type" value="Genomic_DNA"/>
</dbReference>
<dbReference type="STRING" id="1121884.SAMN02745131_03455"/>
<dbReference type="PANTHER" id="PTHR31435">
    <property type="entry name" value="PROTEIN NATD1"/>
    <property type="match status" value="1"/>
</dbReference>
<dbReference type="OrthoDB" id="1120671at2"/>
<evidence type="ECO:0000313" key="4">
    <source>
        <dbReference type="Proteomes" id="UP000184048"/>
    </source>
</evidence>
<dbReference type="AlphaFoldDB" id="A0A1M5E7Q0"/>
<protein>
    <submittedName>
        <fullName evidence="3">Uncharacterized protein</fullName>
    </submittedName>
</protein>
<dbReference type="Proteomes" id="UP000184048">
    <property type="component" value="Unassembled WGS sequence"/>
</dbReference>
<dbReference type="GO" id="GO:0016747">
    <property type="term" value="F:acyltransferase activity, transferring groups other than amino-acyl groups"/>
    <property type="evidence" value="ECO:0007669"/>
    <property type="project" value="InterPro"/>
</dbReference>
<dbReference type="PROSITE" id="PS51186">
    <property type="entry name" value="GNAT"/>
    <property type="match status" value="1"/>
</dbReference>
<reference evidence="3 4" key="1">
    <citation type="submission" date="2016-11" db="EMBL/GenBank/DDBJ databases">
        <authorList>
            <person name="Jaros S."/>
            <person name="Januszkiewicz K."/>
            <person name="Wedrychowicz H."/>
        </authorList>
    </citation>
    <scope>NUCLEOTIDE SEQUENCE [LARGE SCALE GENOMIC DNA]</scope>
    <source>
        <strain evidence="3 4">DSM 18119</strain>
    </source>
</reference>
<evidence type="ECO:0000259" key="1">
    <source>
        <dbReference type="PROSITE" id="PS51186"/>
    </source>
</evidence>
<feature type="domain" description="N-acetyltransferase" evidence="2">
    <location>
        <begin position="8"/>
        <end position="95"/>
    </location>
</feature>
<feature type="domain" description="N-acetyltransferase" evidence="1">
    <location>
        <begin position="1"/>
        <end position="96"/>
    </location>
</feature>
<sequence length="96" mass="10706">MDGVELKLNDKGHGAFVVSDNGKQIGEMEIEVSPTNLTVFHTGVIPEAEGKGVAKKLLSEMVSYSRSHKLKVIPLCPYVHAQFKRHPDEYADLWNE</sequence>
<dbReference type="Pfam" id="PF14542">
    <property type="entry name" value="Acetyltransf_CG"/>
    <property type="match status" value="1"/>
</dbReference>
<dbReference type="InterPro" id="IPR045057">
    <property type="entry name" value="Gcn5-rel_NAT"/>
</dbReference>
<dbReference type="InterPro" id="IPR031165">
    <property type="entry name" value="GNAT_YJDJ"/>
</dbReference>
<proteinExistence type="predicted"/>
<evidence type="ECO:0000313" key="3">
    <source>
        <dbReference type="EMBL" id="SHF75210.1"/>
    </source>
</evidence>